<dbReference type="GO" id="GO:0016491">
    <property type="term" value="F:oxidoreductase activity"/>
    <property type="evidence" value="ECO:0007669"/>
    <property type="project" value="UniProtKB-KW"/>
</dbReference>
<dbReference type="AlphaFoldDB" id="A0A517DV94"/>
<feature type="domain" description="NADH:flavin oxidoreductase/NADH oxidase N-terminal" evidence="3">
    <location>
        <begin position="4"/>
        <end position="336"/>
    </location>
</feature>
<dbReference type="EMBL" id="CP036259">
    <property type="protein sequence ID" value="QDR81251.1"/>
    <property type="molecule type" value="Genomic_DNA"/>
</dbReference>
<evidence type="ECO:0000259" key="3">
    <source>
        <dbReference type="Pfam" id="PF00724"/>
    </source>
</evidence>
<gene>
    <name evidence="4" type="ORF">SPTER_26250</name>
</gene>
<evidence type="ECO:0000256" key="2">
    <source>
        <dbReference type="ARBA" id="ARBA00023002"/>
    </source>
</evidence>
<dbReference type="InterPro" id="IPR013785">
    <property type="entry name" value="Aldolase_TIM"/>
</dbReference>
<evidence type="ECO:0000313" key="4">
    <source>
        <dbReference type="EMBL" id="QDR81251.1"/>
    </source>
</evidence>
<sequence>MKSLFDQTELSGLTLKNRFIRPATYEGVADGHGHMTEALFQMYEDLAKGGVGTIITGATAVCELETLLPKQMGIFNDSFLDEYKKLTAMAHQYQANIIVQLVSPGFQKFLSAVPGKVIWVPSMLDEAGHNNVAAKAMTQEDIIVLQEAFAAAAFRAKAVGFDGVQIHAAHETLLSQFLTPYFNRRTDAYGGGIENRSRMIIETYQKIRAKVGPEYPVLIKINSEDFREQGLTFAECKYVCQKLAELGITAVEISGGGPSSRPNEGYARTIAKGQTPYFLKHTAEMKQLIRIPVIAVGGYRDIPAMMNFLNESNIDYFALCRPLICESDLINRWQSGNLEPAKCISCNGCHKIGASCVFKGNRKRRCSHHSFRDNSCISTDVGEFP</sequence>
<dbReference type="OrthoDB" id="9772736at2"/>
<dbReference type="PANTHER" id="PTHR43656:SF2">
    <property type="entry name" value="BINDING OXIDOREDUCTASE, PUTATIVE (AFU_ORTHOLOGUE AFUA_2G08260)-RELATED"/>
    <property type="match status" value="1"/>
</dbReference>
<dbReference type="KEGG" id="sted:SPTER_26250"/>
<dbReference type="GO" id="GO:0010181">
    <property type="term" value="F:FMN binding"/>
    <property type="evidence" value="ECO:0007669"/>
    <property type="project" value="InterPro"/>
</dbReference>
<dbReference type="InterPro" id="IPR051799">
    <property type="entry name" value="NADH_flavin_oxidoreductase"/>
</dbReference>
<dbReference type="CDD" id="cd02803">
    <property type="entry name" value="OYE_like_FMN_family"/>
    <property type="match status" value="1"/>
</dbReference>
<dbReference type="SUPFAM" id="SSF51395">
    <property type="entry name" value="FMN-linked oxidoreductases"/>
    <property type="match status" value="1"/>
</dbReference>
<reference evidence="4 5" key="1">
    <citation type="submission" date="2019-02" db="EMBL/GenBank/DDBJ databases">
        <title>Closed genome of Sporomusa termitida DSM 4440.</title>
        <authorList>
            <person name="Poehlein A."/>
            <person name="Daniel R."/>
        </authorList>
    </citation>
    <scope>NUCLEOTIDE SEQUENCE [LARGE SCALE GENOMIC DNA]</scope>
    <source>
        <strain evidence="4 5">DSM 4440</strain>
    </source>
</reference>
<dbReference type="Pfam" id="PF00724">
    <property type="entry name" value="Oxidored_FMN"/>
    <property type="match status" value="1"/>
</dbReference>
<dbReference type="EC" id="1.-.-.-" evidence="4"/>
<keyword evidence="1" id="KW-0285">Flavoprotein</keyword>
<protein>
    <submittedName>
        <fullName evidence="4">NADH oxidase</fullName>
        <ecNumber evidence="4">1.-.-.-</ecNumber>
    </submittedName>
</protein>
<evidence type="ECO:0000256" key="1">
    <source>
        <dbReference type="ARBA" id="ARBA00022630"/>
    </source>
</evidence>
<name>A0A517DV94_9FIRM</name>
<dbReference type="Proteomes" id="UP000320776">
    <property type="component" value="Chromosome"/>
</dbReference>
<accession>A0A517DV94</accession>
<dbReference type="RefSeq" id="WP_144350770.1">
    <property type="nucleotide sequence ID" value="NZ_CP036259.1"/>
</dbReference>
<keyword evidence="2 4" id="KW-0560">Oxidoreductase</keyword>
<organism evidence="4 5">
    <name type="scientific">Sporomusa termitida</name>
    <dbReference type="NCBI Taxonomy" id="2377"/>
    <lineage>
        <taxon>Bacteria</taxon>
        <taxon>Bacillati</taxon>
        <taxon>Bacillota</taxon>
        <taxon>Negativicutes</taxon>
        <taxon>Selenomonadales</taxon>
        <taxon>Sporomusaceae</taxon>
        <taxon>Sporomusa</taxon>
    </lineage>
</organism>
<dbReference type="InterPro" id="IPR001155">
    <property type="entry name" value="OxRdtase_FMN_N"/>
</dbReference>
<dbReference type="PANTHER" id="PTHR43656">
    <property type="entry name" value="BINDING OXIDOREDUCTASE, PUTATIVE (AFU_ORTHOLOGUE AFUA_2G08260)-RELATED"/>
    <property type="match status" value="1"/>
</dbReference>
<proteinExistence type="predicted"/>
<evidence type="ECO:0000313" key="5">
    <source>
        <dbReference type="Proteomes" id="UP000320776"/>
    </source>
</evidence>
<keyword evidence="5" id="KW-1185">Reference proteome</keyword>
<dbReference type="Gene3D" id="3.20.20.70">
    <property type="entry name" value="Aldolase class I"/>
    <property type="match status" value="1"/>
</dbReference>